<feature type="transmembrane region" description="Helical" evidence="2">
    <location>
        <begin position="249"/>
        <end position="273"/>
    </location>
</feature>
<gene>
    <name evidence="4" type="ORF">EVOR1521_LOCUS8478</name>
</gene>
<feature type="transmembrane region" description="Helical" evidence="2">
    <location>
        <begin position="214"/>
        <end position="237"/>
    </location>
</feature>
<keyword evidence="2" id="KW-1133">Transmembrane helix</keyword>
<dbReference type="InterPro" id="IPR035897">
    <property type="entry name" value="Toll_tir_struct_dom_sf"/>
</dbReference>
<evidence type="ECO:0000256" key="3">
    <source>
        <dbReference type="SAM" id="SignalP"/>
    </source>
</evidence>
<name>A0AA36MVM6_9DINO</name>
<comment type="caution">
    <text evidence="4">The sequence shown here is derived from an EMBL/GenBank/DDBJ whole genome shotgun (WGS) entry which is preliminary data.</text>
</comment>
<feature type="compositionally biased region" description="Acidic residues" evidence="1">
    <location>
        <begin position="39"/>
        <end position="49"/>
    </location>
</feature>
<proteinExistence type="predicted"/>
<reference evidence="4" key="1">
    <citation type="submission" date="2023-08" db="EMBL/GenBank/DDBJ databases">
        <authorList>
            <person name="Chen Y."/>
            <person name="Shah S."/>
            <person name="Dougan E. K."/>
            <person name="Thang M."/>
            <person name="Chan C."/>
        </authorList>
    </citation>
    <scope>NUCLEOTIDE SEQUENCE</scope>
</reference>
<organism evidence="4 5">
    <name type="scientific">Effrenium voratum</name>
    <dbReference type="NCBI Taxonomy" id="2562239"/>
    <lineage>
        <taxon>Eukaryota</taxon>
        <taxon>Sar</taxon>
        <taxon>Alveolata</taxon>
        <taxon>Dinophyceae</taxon>
        <taxon>Suessiales</taxon>
        <taxon>Symbiodiniaceae</taxon>
        <taxon>Effrenium</taxon>
    </lineage>
</organism>
<feature type="transmembrane region" description="Helical" evidence="2">
    <location>
        <begin position="97"/>
        <end position="117"/>
    </location>
</feature>
<dbReference type="Proteomes" id="UP001178507">
    <property type="component" value="Unassembled WGS sequence"/>
</dbReference>
<evidence type="ECO:0000256" key="1">
    <source>
        <dbReference type="SAM" id="MobiDB-lite"/>
    </source>
</evidence>
<feature type="signal peptide" evidence="3">
    <location>
        <begin position="1"/>
        <end position="17"/>
    </location>
</feature>
<evidence type="ECO:0000313" key="5">
    <source>
        <dbReference type="Proteomes" id="UP001178507"/>
    </source>
</evidence>
<protein>
    <recommendedName>
        <fullName evidence="6">TIR domain-containing protein</fullName>
    </recommendedName>
</protein>
<feature type="transmembrane region" description="Helical" evidence="2">
    <location>
        <begin position="165"/>
        <end position="186"/>
    </location>
</feature>
<feature type="transmembrane region" description="Helical" evidence="2">
    <location>
        <begin position="137"/>
        <end position="156"/>
    </location>
</feature>
<keyword evidence="2" id="KW-0472">Membrane</keyword>
<feature type="region of interest" description="Disordered" evidence="1">
    <location>
        <begin position="24"/>
        <end position="63"/>
    </location>
</feature>
<feature type="compositionally biased region" description="Low complexity" evidence="1">
    <location>
        <begin position="24"/>
        <end position="38"/>
    </location>
</feature>
<keyword evidence="5" id="KW-1185">Reference proteome</keyword>
<evidence type="ECO:0000256" key="2">
    <source>
        <dbReference type="SAM" id="Phobius"/>
    </source>
</evidence>
<keyword evidence="3" id="KW-0732">Signal</keyword>
<evidence type="ECO:0000313" key="4">
    <source>
        <dbReference type="EMBL" id="CAJ1380568.1"/>
    </source>
</evidence>
<feature type="chain" id="PRO_5041228054" description="TIR domain-containing protein" evidence="3">
    <location>
        <begin position="18"/>
        <end position="579"/>
    </location>
</feature>
<sequence>MPLPWSWLPFAGTSAAAFSLGSQNMSSSDDSAHSSAESTFDEENSDADVSDTASTTMSGESHAGSRVILARSKTKMALMRHNLSNGQRVLHKIRCRVSGLLLMLGLVCSVCVMFEYSRSRSLEDADVLDTGKYIDQVIFGFLLYFCQIVCCCLAPLQDDAKLTRLALLQLATVALLGAIFQVWPAIQISLDQHAGNECSMYGMDMDPIGCHLNLAQLCMRMTALAFMVVGNLVTMFFSDPDRMQRCMWTIAATFLLVEILAILMHVIVSAILLHIFDPMAMRFLGMLPSMVLSRASMLRSRFQVWVTGFFSYRNNRAAAAGIAGLVGNCSIPEVMSQAKKRFRCVDFSRLDRQELSTNKPSPTCFTLSRHIKLGCCDAFISHSWHDDAPAKWEAMTWWKSMFQNSRQRSPMIWLDKCCIDQSDIEADLRCLPIFLSGCHELVVFCGPTYLSRLWCIMELFTFVHIGCKLHEINVIPLLRRGHIAEDRAALRDSFLNFDVMNCDCFNTADKDKMLDIIQTAFGDLEQFNDSVRSILNDIDWMRTCTREWQWRDPYAVPDDSPIPSIPSPKKHFLDLNVTM</sequence>
<keyword evidence="2" id="KW-0812">Transmembrane</keyword>
<accession>A0AA36MVM6</accession>
<dbReference type="EMBL" id="CAUJNA010000724">
    <property type="protein sequence ID" value="CAJ1380568.1"/>
    <property type="molecule type" value="Genomic_DNA"/>
</dbReference>
<evidence type="ECO:0008006" key="6">
    <source>
        <dbReference type="Google" id="ProtNLM"/>
    </source>
</evidence>
<dbReference type="AlphaFoldDB" id="A0AA36MVM6"/>
<dbReference type="SUPFAM" id="SSF52200">
    <property type="entry name" value="Toll/Interleukin receptor TIR domain"/>
    <property type="match status" value="1"/>
</dbReference>